<feature type="region of interest" description="Disordered" evidence="4">
    <location>
        <begin position="396"/>
        <end position="490"/>
    </location>
</feature>
<dbReference type="PROSITE" id="PS50118">
    <property type="entry name" value="HMG_BOX_2"/>
    <property type="match status" value="1"/>
</dbReference>
<dbReference type="InterPro" id="IPR013761">
    <property type="entry name" value="SAM/pointed_sf"/>
</dbReference>
<protein>
    <submittedName>
        <fullName evidence="6">Transcriptional regulator family: HMG</fullName>
    </submittedName>
</protein>
<proteinExistence type="predicted"/>
<evidence type="ECO:0000256" key="2">
    <source>
        <dbReference type="ARBA" id="ARBA00023242"/>
    </source>
</evidence>
<evidence type="ECO:0000256" key="1">
    <source>
        <dbReference type="ARBA" id="ARBA00023125"/>
    </source>
</evidence>
<comment type="caution">
    <text evidence="6">The sequence shown here is derived from an EMBL/GenBank/DDBJ whole genome shotgun (WGS) entry which is preliminary data.</text>
</comment>
<evidence type="ECO:0000313" key="7">
    <source>
        <dbReference type="Proteomes" id="UP001287286"/>
    </source>
</evidence>
<feature type="region of interest" description="Disordered" evidence="4">
    <location>
        <begin position="1"/>
        <end position="26"/>
    </location>
</feature>
<dbReference type="PANTHER" id="PTHR46040:SF3">
    <property type="entry name" value="HIGH MOBILITY GROUP PROTEIN 2"/>
    <property type="match status" value="1"/>
</dbReference>
<feature type="region of interest" description="Disordered" evidence="4">
    <location>
        <begin position="323"/>
        <end position="358"/>
    </location>
</feature>
<feature type="compositionally biased region" description="Polar residues" evidence="4">
    <location>
        <begin position="474"/>
        <end position="490"/>
    </location>
</feature>
<dbReference type="SMART" id="SM00398">
    <property type="entry name" value="HMG"/>
    <property type="match status" value="1"/>
</dbReference>
<dbReference type="PANTHER" id="PTHR46040">
    <property type="entry name" value="HIGH MOBILITY GROUP PROTEIN 2"/>
    <property type="match status" value="1"/>
</dbReference>
<evidence type="ECO:0000259" key="5">
    <source>
        <dbReference type="PROSITE" id="PS50118"/>
    </source>
</evidence>
<gene>
    <name evidence="6" type="ORF">Purlil1_12161</name>
</gene>
<accession>A0ABR0BI45</accession>
<name>A0ABR0BI45_PURLI</name>
<keyword evidence="2 3" id="KW-0539">Nucleus</keyword>
<dbReference type="Gene3D" id="1.10.30.10">
    <property type="entry name" value="High mobility group box domain"/>
    <property type="match status" value="1"/>
</dbReference>
<dbReference type="EMBL" id="JAWRVI010000091">
    <property type="protein sequence ID" value="KAK4077963.1"/>
    <property type="molecule type" value="Genomic_DNA"/>
</dbReference>
<organism evidence="6 7">
    <name type="scientific">Purpureocillium lilacinum</name>
    <name type="common">Paecilomyces lilacinus</name>
    <dbReference type="NCBI Taxonomy" id="33203"/>
    <lineage>
        <taxon>Eukaryota</taxon>
        <taxon>Fungi</taxon>
        <taxon>Dikarya</taxon>
        <taxon>Ascomycota</taxon>
        <taxon>Pezizomycotina</taxon>
        <taxon>Sordariomycetes</taxon>
        <taxon>Hypocreomycetidae</taxon>
        <taxon>Hypocreales</taxon>
        <taxon>Ophiocordycipitaceae</taxon>
        <taxon>Purpureocillium</taxon>
    </lineage>
</organism>
<feature type="compositionally biased region" description="Basic and acidic residues" evidence="4">
    <location>
        <begin position="11"/>
        <end position="26"/>
    </location>
</feature>
<dbReference type="InterPro" id="IPR036910">
    <property type="entry name" value="HMG_box_dom_sf"/>
</dbReference>
<dbReference type="InterPro" id="IPR001660">
    <property type="entry name" value="SAM"/>
</dbReference>
<keyword evidence="7" id="KW-1185">Reference proteome</keyword>
<evidence type="ECO:0000256" key="4">
    <source>
        <dbReference type="SAM" id="MobiDB-lite"/>
    </source>
</evidence>
<evidence type="ECO:0000256" key="3">
    <source>
        <dbReference type="PROSITE-ProRule" id="PRU00267"/>
    </source>
</evidence>
<feature type="compositionally biased region" description="Polar residues" evidence="4">
    <location>
        <begin position="423"/>
        <end position="441"/>
    </location>
</feature>
<dbReference type="InterPro" id="IPR051965">
    <property type="entry name" value="ChromReg_NeuronalGeneExpr"/>
</dbReference>
<reference evidence="6 7" key="1">
    <citation type="journal article" date="2024" name="Microbiol. Resour. Announc.">
        <title>Genome annotations for the ascomycete fungi Trichoderma harzianum, Trichoderma aggressivum, and Purpureocillium lilacinum.</title>
        <authorList>
            <person name="Beijen E.P.W."/>
            <person name="Ohm R.A."/>
        </authorList>
    </citation>
    <scope>NUCLEOTIDE SEQUENCE [LARGE SCALE GENOMIC DNA]</scope>
    <source>
        <strain evidence="6 7">CBS 150709</strain>
    </source>
</reference>
<dbReference type="Gene3D" id="1.10.150.50">
    <property type="entry name" value="Transcription Factor, Ets-1"/>
    <property type="match status" value="1"/>
</dbReference>
<dbReference type="Pfam" id="PF00536">
    <property type="entry name" value="SAM_1"/>
    <property type="match status" value="1"/>
</dbReference>
<dbReference type="Proteomes" id="UP001287286">
    <property type="component" value="Unassembled WGS sequence"/>
</dbReference>
<keyword evidence="1 3" id="KW-0238">DNA-binding</keyword>
<evidence type="ECO:0000313" key="6">
    <source>
        <dbReference type="EMBL" id="KAK4077963.1"/>
    </source>
</evidence>
<dbReference type="SUPFAM" id="SSF47769">
    <property type="entry name" value="SAM/Pointed domain"/>
    <property type="match status" value="1"/>
</dbReference>
<dbReference type="InterPro" id="IPR009071">
    <property type="entry name" value="HMG_box_dom"/>
</dbReference>
<feature type="domain" description="HMG box" evidence="5">
    <location>
        <begin position="241"/>
        <end position="307"/>
    </location>
</feature>
<dbReference type="Pfam" id="PF00505">
    <property type="entry name" value="HMG_box"/>
    <property type="match status" value="1"/>
</dbReference>
<feature type="DNA-binding region" description="HMG box" evidence="3">
    <location>
        <begin position="241"/>
        <end position="307"/>
    </location>
</feature>
<dbReference type="SUPFAM" id="SSF47095">
    <property type="entry name" value="HMG-box"/>
    <property type="match status" value="1"/>
</dbReference>
<sequence>MPKKTSSGKAPARDAHGHPEAHRPRETCLKPVVHLNTFAPIMDLGLPSRPPQRRQLRRISRSHALSSANRRCGAPASAEYQAAQFKTSQLLSSAGAASHALPQTQITGQRPAAQPRTSSYWRNILAQEGGRAWSTDVEVQRTGMSTELARILTQLGLTQYLGVLVDEGFDTWEAVLDIQEPDLEALGVKLGHRRLQRHIANARGLDPESSLADLTKVQEGSSADVLRNEWIATSDSDQNAPERPATAYVRFSNKFREELKDQNITFAEKAKLVGKNWQALTPDEKAEYESRANAEKDQYRLELEEYQKTDDHRKYSQYLSEFRQEAKGKGKRRHNRRNPELSLPGYDSNISSRAVGRTSRGASAASIGLVECKGNQSPTASETTFIRIYDDTSFRTSPANGRLKLGDNYSQLPPPTLERGQKRVNSPKSAQNQASSRTAQQLRRDEVAASLSNSLQRGLGSPASKHSSAIAAATEQSGDSPSANGGTATETNTQLTQQYGPAANAKGTIGYGFESASSAFQNMEIEQTLEGDVLLKTDRRASVTTRSGVLDGISALIRADEMGKDRERGEYASRT</sequence>